<dbReference type="EMBL" id="UYSU01000405">
    <property type="protein sequence ID" value="VDL85751.1"/>
    <property type="molecule type" value="Genomic_DNA"/>
</dbReference>
<reference evidence="1 2" key="2">
    <citation type="submission" date="2018-11" db="EMBL/GenBank/DDBJ databases">
        <authorList>
            <consortium name="Pathogen Informatics"/>
        </authorList>
    </citation>
    <scope>NUCLEOTIDE SEQUENCE [LARGE SCALE GENOMIC DNA]</scope>
    <source>
        <strain evidence="1 2">NST_G2</strain>
    </source>
</reference>
<dbReference type="Proteomes" id="UP000275846">
    <property type="component" value="Unassembled WGS sequence"/>
</dbReference>
<proteinExistence type="predicted"/>
<dbReference type="STRING" id="70667.A0A183S8I0"/>
<evidence type="ECO:0000313" key="3">
    <source>
        <dbReference type="WBParaSite" id="SSLN_0000055301-mRNA-1"/>
    </source>
</evidence>
<keyword evidence="2" id="KW-1185">Reference proteome</keyword>
<protein>
    <submittedName>
        <fullName evidence="3">Rab-GAP TBC domain-containing protein</fullName>
    </submittedName>
</protein>
<reference evidence="3" key="1">
    <citation type="submission" date="2016-06" db="UniProtKB">
        <authorList>
            <consortium name="WormBaseParasite"/>
        </authorList>
    </citation>
    <scope>IDENTIFICATION</scope>
</reference>
<name>A0A183S8I0_SCHSO</name>
<evidence type="ECO:0000313" key="2">
    <source>
        <dbReference type="Proteomes" id="UP000275846"/>
    </source>
</evidence>
<dbReference type="InterPro" id="IPR035969">
    <property type="entry name" value="Rab-GAP_TBC_sf"/>
</dbReference>
<dbReference type="OrthoDB" id="10264062at2759"/>
<evidence type="ECO:0000313" key="1">
    <source>
        <dbReference type="EMBL" id="VDL85751.1"/>
    </source>
</evidence>
<gene>
    <name evidence="1" type="ORF">SSLN_LOCUS528</name>
</gene>
<organism evidence="3">
    <name type="scientific">Schistocephalus solidus</name>
    <name type="common">Tapeworm</name>
    <dbReference type="NCBI Taxonomy" id="70667"/>
    <lineage>
        <taxon>Eukaryota</taxon>
        <taxon>Metazoa</taxon>
        <taxon>Spiralia</taxon>
        <taxon>Lophotrochozoa</taxon>
        <taxon>Platyhelminthes</taxon>
        <taxon>Cestoda</taxon>
        <taxon>Eucestoda</taxon>
        <taxon>Diphyllobothriidea</taxon>
        <taxon>Diphyllobothriidae</taxon>
        <taxon>Schistocephalus</taxon>
    </lineage>
</organism>
<dbReference type="AlphaFoldDB" id="A0A183S8I0"/>
<sequence length="249" mass="27922">MYTVTRDFKISYLVMDKYGEQSLLPLQTDLDLDAAIFASSDHTLRLFIEAKTKPDDDWDIVGPGELTADRREVSKRASEPPSSFPPGLTAGLRSLANVPILQSISQQVGKTVTSIEKAIGLKGCLGSPRPPLSDTELRRYMDNLGRIVQFNELCQGVYLGGVEPSLRKVVWRILLNVYPSEMTGRERIALITDKIAKYQYIKEAWKHAYKEGRLTQAQLQTISLASVDVVRTDRTKLVWFFVAALPTMS</sequence>
<dbReference type="WBParaSite" id="SSLN_0000055301-mRNA-1">
    <property type="protein sequence ID" value="SSLN_0000055301-mRNA-1"/>
    <property type="gene ID" value="SSLN_0000055301"/>
</dbReference>
<accession>A0A183S8I0</accession>
<dbReference type="SUPFAM" id="SSF47923">
    <property type="entry name" value="Ypt/Rab-GAP domain of gyp1p"/>
    <property type="match status" value="1"/>
</dbReference>